<gene>
    <name evidence="2" type="ORF">ACFQT0_09395</name>
</gene>
<feature type="compositionally biased region" description="Polar residues" evidence="1">
    <location>
        <begin position="22"/>
        <end position="36"/>
    </location>
</feature>
<dbReference type="RefSeq" id="WP_380202215.1">
    <property type="nucleotide sequence ID" value="NZ_JBHTEK010000001.1"/>
</dbReference>
<evidence type="ECO:0000313" key="3">
    <source>
        <dbReference type="Proteomes" id="UP001596513"/>
    </source>
</evidence>
<comment type="caution">
    <text evidence="2">The sequence shown here is derived from an EMBL/GenBank/DDBJ whole genome shotgun (WGS) entry which is preliminary data.</text>
</comment>
<evidence type="ECO:0000256" key="1">
    <source>
        <dbReference type="SAM" id="MobiDB-lite"/>
    </source>
</evidence>
<name>A0ABW2U5H6_9BACT</name>
<accession>A0ABW2U5H6</accession>
<reference evidence="3" key="1">
    <citation type="journal article" date="2019" name="Int. J. Syst. Evol. Microbiol.">
        <title>The Global Catalogue of Microorganisms (GCM) 10K type strain sequencing project: providing services to taxonomists for standard genome sequencing and annotation.</title>
        <authorList>
            <consortium name="The Broad Institute Genomics Platform"/>
            <consortium name="The Broad Institute Genome Sequencing Center for Infectious Disease"/>
            <person name="Wu L."/>
            <person name="Ma J."/>
        </authorList>
    </citation>
    <scope>NUCLEOTIDE SEQUENCE [LARGE SCALE GENOMIC DNA]</scope>
    <source>
        <strain evidence="3">JCM 19635</strain>
    </source>
</reference>
<protein>
    <submittedName>
        <fullName evidence="2">Uncharacterized protein</fullName>
    </submittedName>
</protein>
<proteinExistence type="predicted"/>
<sequence length="59" mass="6705">MLEANIANLRTEFESVEEELRQINSQEQTRQQSLTSGHERIADANPPRRNAPDAGRNSK</sequence>
<dbReference type="EMBL" id="JBHTEK010000001">
    <property type="protein sequence ID" value="MFC7667578.1"/>
    <property type="molecule type" value="Genomic_DNA"/>
</dbReference>
<evidence type="ECO:0000313" key="2">
    <source>
        <dbReference type="EMBL" id="MFC7667578.1"/>
    </source>
</evidence>
<feature type="region of interest" description="Disordered" evidence="1">
    <location>
        <begin position="20"/>
        <end position="59"/>
    </location>
</feature>
<organism evidence="2 3">
    <name type="scientific">Hymenobacter humi</name>
    <dbReference type="NCBI Taxonomy" id="1411620"/>
    <lineage>
        <taxon>Bacteria</taxon>
        <taxon>Pseudomonadati</taxon>
        <taxon>Bacteroidota</taxon>
        <taxon>Cytophagia</taxon>
        <taxon>Cytophagales</taxon>
        <taxon>Hymenobacteraceae</taxon>
        <taxon>Hymenobacter</taxon>
    </lineage>
</organism>
<dbReference type="Proteomes" id="UP001596513">
    <property type="component" value="Unassembled WGS sequence"/>
</dbReference>
<keyword evidence="3" id="KW-1185">Reference proteome</keyword>